<dbReference type="EMBL" id="JABFCZ010000005">
    <property type="protein sequence ID" value="MBD1545650.1"/>
    <property type="molecule type" value="Genomic_DNA"/>
</dbReference>
<evidence type="ECO:0000256" key="7">
    <source>
        <dbReference type="PROSITE-ProRule" id="PRU01091"/>
    </source>
</evidence>
<name>A0A926S505_9HYPH</name>
<keyword evidence="2" id="KW-0902">Two-component regulatory system</keyword>
<feature type="modified residue" description="4-aspartylphosphate" evidence="6">
    <location>
        <position position="51"/>
    </location>
</feature>
<dbReference type="Gene3D" id="1.10.10.10">
    <property type="entry name" value="Winged helix-like DNA-binding domain superfamily/Winged helix DNA-binding domain"/>
    <property type="match status" value="1"/>
</dbReference>
<evidence type="ECO:0000256" key="6">
    <source>
        <dbReference type="PROSITE-ProRule" id="PRU00169"/>
    </source>
</evidence>
<dbReference type="Proteomes" id="UP000598467">
    <property type="component" value="Unassembled WGS sequence"/>
</dbReference>
<dbReference type="InterPro" id="IPR001789">
    <property type="entry name" value="Sig_transdc_resp-reg_receiver"/>
</dbReference>
<dbReference type="SUPFAM" id="SSF52172">
    <property type="entry name" value="CheY-like"/>
    <property type="match status" value="1"/>
</dbReference>
<feature type="domain" description="Response regulatory" evidence="8">
    <location>
        <begin position="2"/>
        <end position="116"/>
    </location>
</feature>
<evidence type="ECO:0000256" key="2">
    <source>
        <dbReference type="ARBA" id="ARBA00023012"/>
    </source>
</evidence>
<evidence type="ECO:0000256" key="1">
    <source>
        <dbReference type="ARBA" id="ARBA00022553"/>
    </source>
</evidence>
<comment type="caution">
    <text evidence="10">The sequence shown here is derived from an EMBL/GenBank/DDBJ whole genome shotgun (WGS) entry which is preliminary data.</text>
</comment>
<dbReference type="FunFam" id="3.40.50.2300:FF:000002">
    <property type="entry name" value="DNA-binding response regulator PhoP"/>
    <property type="match status" value="1"/>
</dbReference>
<dbReference type="InterPro" id="IPR011006">
    <property type="entry name" value="CheY-like_superfamily"/>
</dbReference>
<dbReference type="CDD" id="cd00383">
    <property type="entry name" value="trans_reg_C"/>
    <property type="match status" value="1"/>
</dbReference>
<dbReference type="PANTHER" id="PTHR48111:SF1">
    <property type="entry name" value="TWO-COMPONENT RESPONSE REGULATOR ORR33"/>
    <property type="match status" value="1"/>
</dbReference>
<feature type="DNA-binding region" description="OmpR/PhoB-type" evidence="7">
    <location>
        <begin position="124"/>
        <end position="220"/>
    </location>
</feature>
<keyword evidence="3" id="KW-0805">Transcription regulation</keyword>
<feature type="domain" description="OmpR/PhoB-type" evidence="9">
    <location>
        <begin position="124"/>
        <end position="220"/>
    </location>
</feature>
<evidence type="ECO:0000259" key="9">
    <source>
        <dbReference type="PROSITE" id="PS51755"/>
    </source>
</evidence>
<dbReference type="InterPro" id="IPR016032">
    <property type="entry name" value="Sig_transdc_resp-reg_C-effctor"/>
</dbReference>
<dbReference type="SMART" id="SM00862">
    <property type="entry name" value="Trans_reg_C"/>
    <property type="match status" value="1"/>
</dbReference>
<organism evidence="10 11">
    <name type="scientific">Roseibium aggregatum</name>
    <dbReference type="NCBI Taxonomy" id="187304"/>
    <lineage>
        <taxon>Bacteria</taxon>
        <taxon>Pseudomonadati</taxon>
        <taxon>Pseudomonadota</taxon>
        <taxon>Alphaproteobacteria</taxon>
        <taxon>Hyphomicrobiales</taxon>
        <taxon>Stappiaceae</taxon>
        <taxon>Roseibium</taxon>
    </lineage>
</organism>
<evidence type="ECO:0000256" key="4">
    <source>
        <dbReference type="ARBA" id="ARBA00023125"/>
    </source>
</evidence>
<dbReference type="PROSITE" id="PS51755">
    <property type="entry name" value="OMPR_PHOB"/>
    <property type="match status" value="1"/>
</dbReference>
<keyword evidence="4 7" id="KW-0238">DNA-binding</keyword>
<dbReference type="Gene3D" id="3.40.50.2300">
    <property type="match status" value="1"/>
</dbReference>
<dbReference type="InterPro" id="IPR001867">
    <property type="entry name" value="OmpR/PhoB-type_DNA-bd"/>
</dbReference>
<dbReference type="Pfam" id="PF00072">
    <property type="entry name" value="Response_reg"/>
    <property type="match status" value="1"/>
</dbReference>
<keyword evidence="5" id="KW-0804">Transcription</keyword>
<proteinExistence type="predicted"/>
<dbReference type="GO" id="GO:0032993">
    <property type="term" value="C:protein-DNA complex"/>
    <property type="evidence" value="ECO:0007669"/>
    <property type="project" value="TreeGrafter"/>
</dbReference>
<evidence type="ECO:0000313" key="11">
    <source>
        <dbReference type="Proteomes" id="UP000598467"/>
    </source>
</evidence>
<keyword evidence="1 6" id="KW-0597">Phosphoprotein</keyword>
<evidence type="ECO:0000259" key="8">
    <source>
        <dbReference type="PROSITE" id="PS50110"/>
    </source>
</evidence>
<protein>
    <submittedName>
        <fullName evidence="10">Response regulator transcription factor</fullName>
    </submittedName>
</protein>
<sequence>MRIVIIEDNKTLARGLSHRLKDIGHAVDLLHDGSDGDSFLADEGADLVILDINLPGKDGLEVLKNLRGRGDNTPVLLLTARGETKDRVTGLDLGADDYLVKPFEAEELEARVRALARRRNTDGGAPIKVGKLQFDRGARRLFRDGAAMELPRRELAVLECLIDRRGQLVPKRTLADHVYGLGTEIEEKVIEIYISRLRKRLEGHGLKIRTARGLGYYFEEEE</sequence>
<dbReference type="Pfam" id="PF00486">
    <property type="entry name" value="Trans_reg_C"/>
    <property type="match status" value="1"/>
</dbReference>
<dbReference type="Gene3D" id="6.10.250.690">
    <property type="match status" value="1"/>
</dbReference>
<dbReference type="PROSITE" id="PS50110">
    <property type="entry name" value="RESPONSE_REGULATORY"/>
    <property type="match status" value="1"/>
</dbReference>
<dbReference type="GO" id="GO:0005829">
    <property type="term" value="C:cytosol"/>
    <property type="evidence" value="ECO:0007669"/>
    <property type="project" value="TreeGrafter"/>
</dbReference>
<dbReference type="InterPro" id="IPR036388">
    <property type="entry name" value="WH-like_DNA-bd_sf"/>
</dbReference>
<dbReference type="GO" id="GO:0000976">
    <property type="term" value="F:transcription cis-regulatory region binding"/>
    <property type="evidence" value="ECO:0007669"/>
    <property type="project" value="TreeGrafter"/>
</dbReference>
<dbReference type="SMART" id="SM00448">
    <property type="entry name" value="REC"/>
    <property type="match status" value="1"/>
</dbReference>
<dbReference type="AlphaFoldDB" id="A0A926S505"/>
<dbReference type="GO" id="GO:0006355">
    <property type="term" value="P:regulation of DNA-templated transcription"/>
    <property type="evidence" value="ECO:0007669"/>
    <property type="project" value="InterPro"/>
</dbReference>
<reference evidence="10" key="1">
    <citation type="submission" date="2020-05" db="EMBL/GenBank/DDBJ databases">
        <title>Identification of trans-AT polyketide cluster in two marine bacteria, producers of a novel glutaramide-containing polyketide sesbanimide D and analogs.</title>
        <authorList>
            <person name="Kacar D."/>
            <person name="Rodriguez P."/>
            <person name="Canedo L."/>
            <person name="Gonzalez E."/>
            <person name="Galan B."/>
            <person name="De La Calle F."/>
            <person name="Garcia J.L."/>
        </authorList>
    </citation>
    <scope>NUCLEOTIDE SEQUENCE</scope>
    <source>
        <strain evidence="10">PHM038</strain>
    </source>
</reference>
<dbReference type="GO" id="GO:0000156">
    <property type="term" value="F:phosphorelay response regulator activity"/>
    <property type="evidence" value="ECO:0007669"/>
    <property type="project" value="TreeGrafter"/>
</dbReference>
<evidence type="ECO:0000256" key="3">
    <source>
        <dbReference type="ARBA" id="ARBA00023015"/>
    </source>
</evidence>
<dbReference type="PANTHER" id="PTHR48111">
    <property type="entry name" value="REGULATOR OF RPOS"/>
    <property type="match status" value="1"/>
</dbReference>
<evidence type="ECO:0000256" key="5">
    <source>
        <dbReference type="ARBA" id="ARBA00023163"/>
    </source>
</evidence>
<evidence type="ECO:0000313" key="10">
    <source>
        <dbReference type="EMBL" id="MBD1545650.1"/>
    </source>
</evidence>
<dbReference type="InterPro" id="IPR039420">
    <property type="entry name" value="WalR-like"/>
</dbReference>
<accession>A0A926S505</accession>
<gene>
    <name evidence="10" type="ORF">HK439_05210</name>
</gene>
<dbReference type="SUPFAM" id="SSF46894">
    <property type="entry name" value="C-terminal effector domain of the bipartite response regulators"/>
    <property type="match status" value="1"/>
</dbReference>
<dbReference type="RefSeq" id="WP_190290327.1">
    <property type="nucleotide sequence ID" value="NZ_JABFCZ010000005.1"/>
</dbReference>